<name>A0A0A9CMN9_ARUDO</name>
<reference evidence="1" key="2">
    <citation type="journal article" date="2015" name="Data Brief">
        <title>Shoot transcriptome of the giant reed, Arundo donax.</title>
        <authorList>
            <person name="Barrero R.A."/>
            <person name="Guerrero F.D."/>
            <person name="Moolhuijzen P."/>
            <person name="Goolsby J.A."/>
            <person name="Tidwell J."/>
            <person name="Bellgard S.E."/>
            <person name="Bellgard M.I."/>
        </authorList>
    </citation>
    <scope>NUCLEOTIDE SEQUENCE</scope>
    <source>
        <tissue evidence="1">Shoot tissue taken approximately 20 cm above the soil surface</tissue>
    </source>
</reference>
<accession>A0A0A9CMN9</accession>
<protein>
    <submittedName>
        <fullName evidence="1">Uncharacterized protein</fullName>
    </submittedName>
</protein>
<dbReference type="AlphaFoldDB" id="A0A0A9CMN9"/>
<sequence>MLSVGNTSILSQKRTRKGMQTSVQCTIKAGSKTLKPMDHAIVALVYPSIWH</sequence>
<dbReference type="EMBL" id="GBRH01220326">
    <property type="protein sequence ID" value="JAD77569.1"/>
    <property type="molecule type" value="Transcribed_RNA"/>
</dbReference>
<proteinExistence type="predicted"/>
<reference evidence="1" key="1">
    <citation type="submission" date="2014-09" db="EMBL/GenBank/DDBJ databases">
        <authorList>
            <person name="Magalhaes I.L.F."/>
            <person name="Oliveira U."/>
            <person name="Santos F.R."/>
            <person name="Vidigal T.H.D.A."/>
            <person name="Brescovit A.D."/>
            <person name="Santos A.J."/>
        </authorList>
    </citation>
    <scope>NUCLEOTIDE SEQUENCE</scope>
    <source>
        <tissue evidence="1">Shoot tissue taken approximately 20 cm above the soil surface</tissue>
    </source>
</reference>
<evidence type="ECO:0000313" key="1">
    <source>
        <dbReference type="EMBL" id="JAD77569.1"/>
    </source>
</evidence>
<organism evidence="1">
    <name type="scientific">Arundo donax</name>
    <name type="common">Giant reed</name>
    <name type="synonym">Donax arundinaceus</name>
    <dbReference type="NCBI Taxonomy" id="35708"/>
    <lineage>
        <taxon>Eukaryota</taxon>
        <taxon>Viridiplantae</taxon>
        <taxon>Streptophyta</taxon>
        <taxon>Embryophyta</taxon>
        <taxon>Tracheophyta</taxon>
        <taxon>Spermatophyta</taxon>
        <taxon>Magnoliopsida</taxon>
        <taxon>Liliopsida</taxon>
        <taxon>Poales</taxon>
        <taxon>Poaceae</taxon>
        <taxon>PACMAD clade</taxon>
        <taxon>Arundinoideae</taxon>
        <taxon>Arundineae</taxon>
        <taxon>Arundo</taxon>
    </lineage>
</organism>